<feature type="compositionally biased region" description="Pro residues" evidence="12">
    <location>
        <begin position="28"/>
        <end position="47"/>
    </location>
</feature>
<dbReference type="InterPro" id="IPR020479">
    <property type="entry name" value="HD_metazoa"/>
</dbReference>
<evidence type="ECO:0000256" key="11">
    <source>
        <dbReference type="RuleBase" id="RU000682"/>
    </source>
</evidence>
<comment type="function">
    <text evidence="9">Sequence-specific transcription factor which is part of a developmental regulatory system that provides cells with specific positional identities on the anterior-posterior axis.</text>
</comment>
<dbReference type="FunFam" id="1.10.10.60:FF:000018">
    <property type="entry name" value="Homeobox A10"/>
    <property type="match status" value="1"/>
</dbReference>
<feature type="region of interest" description="Disordered" evidence="12">
    <location>
        <begin position="22"/>
        <end position="60"/>
    </location>
</feature>
<dbReference type="PANTHER" id="PTHR45970:SF3">
    <property type="entry name" value="HOMEOBOX PROTEIN HOX-A9"/>
    <property type="match status" value="1"/>
</dbReference>
<dbReference type="GO" id="GO:0009952">
    <property type="term" value="P:anterior/posterior pattern specification"/>
    <property type="evidence" value="ECO:0007669"/>
    <property type="project" value="TreeGrafter"/>
</dbReference>
<dbReference type="InterPro" id="IPR017112">
    <property type="entry name" value="HXA9/HXB9/HXC9"/>
</dbReference>
<dbReference type="PROSITE" id="PS00027">
    <property type="entry name" value="HOMEOBOX_1"/>
    <property type="match status" value="1"/>
</dbReference>
<proteinExistence type="inferred from homology"/>
<evidence type="ECO:0000256" key="12">
    <source>
        <dbReference type="SAM" id="MobiDB-lite"/>
    </source>
</evidence>
<dbReference type="PROSITE" id="PS50071">
    <property type="entry name" value="HOMEOBOX_2"/>
    <property type="match status" value="1"/>
</dbReference>
<evidence type="ECO:0000256" key="6">
    <source>
        <dbReference type="ARBA" id="ARBA00023155"/>
    </source>
</evidence>
<reference evidence="14" key="1">
    <citation type="submission" date="2019-08" db="EMBL/GenBank/DDBJ databases">
        <title>Three high-quality genomes provides insights into domestication of ducks.</title>
        <authorList>
            <person name="Hou Z.C."/>
            <person name="Zhu F."/>
            <person name="Yin Z.T."/>
            <person name="Zhang F."/>
        </authorList>
    </citation>
    <scope>NUCLEOTIDE SEQUENCE [LARGE SCALE GENOMIC DNA]</scope>
</reference>
<comment type="subcellular location">
    <subcellularLocation>
        <location evidence="1 9 10 11">Nucleus</location>
    </subcellularLocation>
</comment>
<dbReference type="InterPro" id="IPR009057">
    <property type="entry name" value="Homeodomain-like_sf"/>
</dbReference>
<evidence type="ECO:0000256" key="10">
    <source>
        <dbReference type="PROSITE-ProRule" id="PRU00108"/>
    </source>
</evidence>
<evidence type="ECO:0000259" key="13">
    <source>
        <dbReference type="PROSITE" id="PS50071"/>
    </source>
</evidence>
<dbReference type="PANTHER" id="PTHR45970">
    <property type="entry name" value="AGAP004664-PA"/>
    <property type="match status" value="1"/>
</dbReference>
<dbReference type="Pfam" id="PF00046">
    <property type="entry name" value="Homeodomain"/>
    <property type="match status" value="1"/>
</dbReference>
<name>A0A8B9SFR1_ANAPL</name>
<dbReference type="PRINTS" id="PR00024">
    <property type="entry name" value="HOMEOBOX"/>
</dbReference>
<evidence type="ECO:0000256" key="3">
    <source>
        <dbReference type="ARBA" id="ARBA00022473"/>
    </source>
</evidence>
<dbReference type="GO" id="GO:0048704">
    <property type="term" value="P:embryonic skeletal system morphogenesis"/>
    <property type="evidence" value="ECO:0007669"/>
    <property type="project" value="TreeGrafter"/>
</dbReference>
<protein>
    <recommendedName>
        <fullName evidence="9">Homeobox protein</fullName>
    </recommendedName>
</protein>
<dbReference type="Gene3D" id="1.10.10.60">
    <property type="entry name" value="Homeodomain-like"/>
    <property type="match status" value="1"/>
</dbReference>
<dbReference type="GO" id="GO:0006351">
    <property type="term" value="P:DNA-templated transcription"/>
    <property type="evidence" value="ECO:0007669"/>
    <property type="project" value="InterPro"/>
</dbReference>
<dbReference type="InterPro" id="IPR001356">
    <property type="entry name" value="HD"/>
</dbReference>
<accession>A0A8B9SFR1</accession>
<comment type="similarity">
    <text evidence="2 9">Belongs to the Abd-B homeobox family.</text>
</comment>
<dbReference type="InterPro" id="IPR006711">
    <property type="entry name" value="Hox9_activation_N"/>
</dbReference>
<dbReference type="AlphaFoldDB" id="A0A8B9SFR1"/>
<keyword evidence="4 9" id="KW-0805">Transcription regulation</keyword>
<evidence type="ECO:0000256" key="5">
    <source>
        <dbReference type="ARBA" id="ARBA00023125"/>
    </source>
</evidence>
<dbReference type="GO" id="GO:0000978">
    <property type="term" value="F:RNA polymerase II cis-regulatory region sequence-specific DNA binding"/>
    <property type="evidence" value="ECO:0007669"/>
    <property type="project" value="TreeGrafter"/>
</dbReference>
<dbReference type="GO" id="GO:0009954">
    <property type="term" value="P:proximal/distal pattern formation"/>
    <property type="evidence" value="ECO:0007669"/>
    <property type="project" value="TreeGrafter"/>
</dbReference>
<dbReference type="Pfam" id="PF04617">
    <property type="entry name" value="Hox9_act"/>
    <property type="match status" value="1"/>
</dbReference>
<keyword evidence="8 9" id="KW-0539">Nucleus</keyword>
<dbReference type="Ensembl" id="ENSAPLT00020001471.1">
    <property type="protein sequence ID" value="ENSAPLP00020001374.1"/>
    <property type="gene ID" value="ENSAPLG00020001006.1"/>
</dbReference>
<keyword evidence="6 10" id="KW-0371">Homeobox</keyword>
<evidence type="ECO:0000313" key="15">
    <source>
        <dbReference type="Proteomes" id="UP000694400"/>
    </source>
</evidence>
<evidence type="ECO:0000256" key="4">
    <source>
        <dbReference type="ARBA" id="ARBA00023015"/>
    </source>
</evidence>
<feature type="DNA-binding region" description="Homeobox" evidence="10">
    <location>
        <begin position="179"/>
        <end position="238"/>
    </location>
</feature>
<reference evidence="14" key="3">
    <citation type="submission" date="2025-09" db="UniProtKB">
        <authorList>
            <consortium name="Ensembl"/>
        </authorList>
    </citation>
    <scope>IDENTIFICATION</scope>
</reference>
<dbReference type="PIRSF" id="PIRSF037109">
    <property type="entry name" value="Homeobox_Hox9"/>
    <property type="match status" value="1"/>
</dbReference>
<keyword evidence="5 9" id="KW-0238">DNA-binding</keyword>
<evidence type="ECO:0000313" key="14">
    <source>
        <dbReference type="Ensembl" id="ENSAPLP00020001374.1"/>
    </source>
</evidence>
<dbReference type="Proteomes" id="UP000694400">
    <property type="component" value="Chromosome 2"/>
</dbReference>
<dbReference type="GO" id="GO:0005634">
    <property type="term" value="C:nucleus"/>
    <property type="evidence" value="ECO:0007669"/>
    <property type="project" value="UniProtKB-SubCell"/>
</dbReference>
<evidence type="ECO:0000256" key="9">
    <source>
        <dbReference type="PIRNR" id="PIRNR037109"/>
    </source>
</evidence>
<dbReference type="SMART" id="SM00389">
    <property type="entry name" value="HOX"/>
    <property type="match status" value="1"/>
</dbReference>
<keyword evidence="3 9" id="KW-0217">Developmental protein</keyword>
<keyword evidence="7 9" id="KW-0804">Transcription</keyword>
<evidence type="ECO:0000256" key="1">
    <source>
        <dbReference type="ARBA" id="ARBA00004123"/>
    </source>
</evidence>
<sequence>MSAPGTLSNYYVDSFLVPEGDELAAPRYAPPPLGPPPPPPPPPPPRPAALGEHPELAPCSFQPKAPVFGPPWSPAHPGGASGVPAVYHPYAHHQAPVAPPDGRYMRSWLEPVPGSLSFPGLPTSRHYGIKPEPLAARRGDCTTFDTHTLSLSDYACGSPPVDRDKQNNPAANWLHARSTRKKRCPYTKHQTLELEKEFLFNMYLTRDRRYEVARLLNLTERQVKIWFQNRRMKMKKINKDRAKDE</sequence>
<organism evidence="14 15">
    <name type="scientific">Anas platyrhynchos</name>
    <name type="common">Mallard</name>
    <name type="synonym">Anas boschas</name>
    <dbReference type="NCBI Taxonomy" id="8839"/>
    <lineage>
        <taxon>Eukaryota</taxon>
        <taxon>Metazoa</taxon>
        <taxon>Chordata</taxon>
        <taxon>Craniata</taxon>
        <taxon>Vertebrata</taxon>
        <taxon>Euteleostomi</taxon>
        <taxon>Archelosauria</taxon>
        <taxon>Archosauria</taxon>
        <taxon>Dinosauria</taxon>
        <taxon>Saurischia</taxon>
        <taxon>Theropoda</taxon>
        <taxon>Coelurosauria</taxon>
        <taxon>Aves</taxon>
        <taxon>Neognathae</taxon>
        <taxon>Galloanserae</taxon>
        <taxon>Anseriformes</taxon>
        <taxon>Anatidae</taxon>
        <taxon>Anatinae</taxon>
        <taxon>Anas</taxon>
    </lineage>
</organism>
<dbReference type="SUPFAM" id="SSF46689">
    <property type="entry name" value="Homeodomain-like"/>
    <property type="match status" value="1"/>
</dbReference>
<reference evidence="14" key="2">
    <citation type="submission" date="2025-08" db="UniProtKB">
        <authorList>
            <consortium name="Ensembl"/>
        </authorList>
    </citation>
    <scope>IDENTIFICATION</scope>
</reference>
<dbReference type="GO" id="GO:0000981">
    <property type="term" value="F:DNA-binding transcription factor activity, RNA polymerase II-specific"/>
    <property type="evidence" value="ECO:0007669"/>
    <property type="project" value="UniProtKB-UniRule"/>
</dbReference>
<feature type="domain" description="Homeobox" evidence="13">
    <location>
        <begin position="177"/>
        <end position="237"/>
    </location>
</feature>
<evidence type="ECO:0000256" key="2">
    <source>
        <dbReference type="ARBA" id="ARBA00006317"/>
    </source>
</evidence>
<evidence type="ECO:0000256" key="7">
    <source>
        <dbReference type="ARBA" id="ARBA00023163"/>
    </source>
</evidence>
<dbReference type="InterPro" id="IPR017970">
    <property type="entry name" value="Homeobox_CS"/>
</dbReference>
<dbReference type="CDD" id="cd00086">
    <property type="entry name" value="homeodomain"/>
    <property type="match status" value="1"/>
</dbReference>
<evidence type="ECO:0000256" key="8">
    <source>
        <dbReference type="ARBA" id="ARBA00023242"/>
    </source>
</evidence>